<dbReference type="InterPro" id="IPR037118">
    <property type="entry name" value="Val-tRNA_synth_C_sf"/>
</dbReference>
<keyword evidence="2 6" id="KW-0067">ATP-binding</keyword>
<evidence type="ECO:0000256" key="1">
    <source>
        <dbReference type="ARBA" id="ARBA00022741"/>
    </source>
</evidence>
<dbReference type="InterPro" id="IPR003439">
    <property type="entry name" value="ABC_transporter-like_ATP-bd"/>
</dbReference>
<dbReference type="InterPro" id="IPR027417">
    <property type="entry name" value="P-loop_NTPase"/>
</dbReference>
<keyword evidence="1" id="KW-0547">Nucleotide-binding</keyword>
<evidence type="ECO:0000256" key="3">
    <source>
        <dbReference type="SAM" id="Coils"/>
    </source>
</evidence>
<feature type="coiled-coil region" evidence="3">
    <location>
        <begin position="610"/>
        <end position="644"/>
    </location>
</feature>
<dbReference type="PANTHER" id="PTHR42855">
    <property type="entry name" value="ABC TRANSPORTER ATP-BINDING SUBUNIT"/>
    <property type="match status" value="1"/>
</dbReference>
<dbReference type="Proteomes" id="UP001200430">
    <property type="component" value="Unassembled WGS sequence"/>
</dbReference>
<feature type="region of interest" description="Disordered" evidence="4">
    <location>
        <begin position="538"/>
        <end position="557"/>
    </location>
</feature>
<dbReference type="InterPro" id="IPR003593">
    <property type="entry name" value="AAA+_ATPase"/>
</dbReference>
<evidence type="ECO:0000256" key="2">
    <source>
        <dbReference type="ARBA" id="ARBA00022840"/>
    </source>
</evidence>
<dbReference type="Pfam" id="PF16326">
    <property type="entry name" value="ABC_tran_CTD"/>
    <property type="match status" value="1"/>
</dbReference>
<dbReference type="Pfam" id="PF00005">
    <property type="entry name" value="ABC_tran"/>
    <property type="match status" value="2"/>
</dbReference>
<dbReference type="EMBL" id="JAKGUD010000013">
    <property type="protein sequence ID" value="MCF4143275.1"/>
    <property type="molecule type" value="Genomic_DNA"/>
</dbReference>
<dbReference type="InterPro" id="IPR032781">
    <property type="entry name" value="ABC_tran_Xtn"/>
</dbReference>
<proteinExistence type="predicted"/>
<dbReference type="PROSITE" id="PS50893">
    <property type="entry name" value="ABC_TRANSPORTER_2"/>
    <property type="match status" value="2"/>
</dbReference>
<evidence type="ECO:0000259" key="5">
    <source>
        <dbReference type="PROSITE" id="PS50893"/>
    </source>
</evidence>
<dbReference type="InterPro" id="IPR017871">
    <property type="entry name" value="ABC_transporter-like_CS"/>
</dbReference>
<evidence type="ECO:0000313" key="7">
    <source>
        <dbReference type="Proteomes" id="UP001200430"/>
    </source>
</evidence>
<feature type="domain" description="ABC transporter" evidence="5">
    <location>
        <begin position="2"/>
        <end position="258"/>
    </location>
</feature>
<dbReference type="Pfam" id="PF12848">
    <property type="entry name" value="ABC_tran_Xtn"/>
    <property type="match status" value="1"/>
</dbReference>
<dbReference type="GO" id="GO:0005524">
    <property type="term" value="F:ATP binding"/>
    <property type="evidence" value="ECO:0007669"/>
    <property type="project" value="UniProtKB-KW"/>
</dbReference>
<protein>
    <submittedName>
        <fullName evidence="6">ABC-F family ATP-binding cassette domain-containing protein</fullName>
    </submittedName>
</protein>
<dbReference type="InterPro" id="IPR051309">
    <property type="entry name" value="ABCF_ATPase"/>
</dbReference>
<feature type="compositionally biased region" description="Basic and acidic residues" evidence="4">
    <location>
        <begin position="545"/>
        <end position="557"/>
    </location>
</feature>
<keyword evidence="7" id="KW-1185">Reference proteome</keyword>
<organism evidence="6 7">
    <name type="scientific">Dethiosulfovibrio marinus</name>
    <dbReference type="NCBI Taxonomy" id="133532"/>
    <lineage>
        <taxon>Bacteria</taxon>
        <taxon>Thermotogati</taxon>
        <taxon>Synergistota</taxon>
        <taxon>Synergistia</taxon>
        <taxon>Synergistales</taxon>
        <taxon>Dethiosulfovibrionaceae</taxon>
        <taxon>Dethiosulfovibrio</taxon>
    </lineage>
</organism>
<dbReference type="SUPFAM" id="SSF52540">
    <property type="entry name" value="P-loop containing nucleoside triphosphate hydrolases"/>
    <property type="match status" value="2"/>
</dbReference>
<name>A0ABS9EQ05_9BACT</name>
<evidence type="ECO:0000313" key="6">
    <source>
        <dbReference type="EMBL" id="MCF4143275.1"/>
    </source>
</evidence>
<feature type="coiled-coil region" evidence="3">
    <location>
        <begin position="240"/>
        <end position="274"/>
    </location>
</feature>
<dbReference type="PANTHER" id="PTHR42855:SF2">
    <property type="entry name" value="DRUG RESISTANCE ABC TRANSPORTER,ATP-BINDING PROTEIN"/>
    <property type="match status" value="1"/>
</dbReference>
<sequence>MIDIGNLRLTLGGKLLYDDLSWRILDGSKVGLVGANGSGKTTLLKVLMGLIEPDGGTVTMPSKAKVGYLPQDLHELPNVSVMSYIKESAGIDELESSLRKTEDELGNTVPDSPEQKRALERYERAMEAFERAGGYSFDAMAKKAIKGLGFSPADGDRPTYEFSGGWKMRISLAAALMSRPDVLLLDEPTNHLDTESMEWLEGWLMSYPGTVVAISHDRRFMDRIMGSIAELSNRRICEYKGNFSQYLEESARRLEQLEKERLKQQEEIEKTRQFIDRFRYKATKAAQVQSRIRKLERMEEVRIDGPGKTVSIRFPKCPRSGHSVLEAAELSKSYGDLSVFDDLEFQLTRGEKVALVGVNGAGKSTLSRLIAGRELPDEGFIELGHNVSMGFFSQESSQNLDYDNTIWEEIDRSSDRLSPEGKRTLLGAFLFSGEDIHKRISVLSGGEKSRVALVKLLLQETNFLVLDEPTNHLDMSTKELFQRALLEYDGTMIIVSHDRYFLDNLVERVLEIRGGRLYDYPGNYSYFIEKRDQTILEETESTSGKNDEPPSLKDRKRAEAELRNRIYREKRRFVEELAPLEKTISDLETKKETIHEGLCDPKTLEDSSKVRNLMVDLKNVEDELDRAMARWEELMEAIESVEAQP</sequence>
<dbReference type="Gene3D" id="1.10.287.380">
    <property type="entry name" value="Valyl-tRNA synthetase, C-terminal domain"/>
    <property type="match status" value="1"/>
</dbReference>
<evidence type="ECO:0000256" key="4">
    <source>
        <dbReference type="SAM" id="MobiDB-lite"/>
    </source>
</evidence>
<dbReference type="CDD" id="cd03221">
    <property type="entry name" value="ABCF_EF-3"/>
    <property type="match status" value="2"/>
</dbReference>
<feature type="domain" description="ABC transporter" evidence="5">
    <location>
        <begin position="325"/>
        <end position="539"/>
    </location>
</feature>
<dbReference type="PROSITE" id="PS00211">
    <property type="entry name" value="ABC_TRANSPORTER_1"/>
    <property type="match status" value="2"/>
</dbReference>
<comment type="caution">
    <text evidence="6">The sequence shown here is derived from an EMBL/GenBank/DDBJ whole genome shotgun (WGS) entry which is preliminary data.</text>
</comment>
<dbReference type="Gene3D" id="3.40.50.300">
    <property type="entry name" value="P-loop containing nucleotide triphosphate hydrolases"/>
    <property type="match status" value="2"/>
</dbReference>
<dbReference type="SMART" id="SM00382">
    <property type="entry name" value="AAA"/>
    <property type="match status" value="2"/>
</dbReference>
<keyword evidence="3" id="KW-0175">Coiled coil</keyword>
<reference evidence="6 7" key="1">
    <citation type="submission" date="2022-01" db="EMBL/GenBank/DDBJ databases">
        <title>Dethiosulfovibrio faecalis sp. nov., a novel proteolytic, non-sulfur-reducing bacterium isolated from a marine aquaculture solid waste bioreactor.</title>
        <authorList>
            <person name="Grabowski S."/>
            <person name="Apolinario E."/>
            <person name="Schneider N."/>
            <person name="Marshall C.W."/>
            <person name="Sowers K.R."/>
        </authorList>
    </citation>
    <scope>NUCLEOTIDE SEQUENCE [LARGE SCALE GENOMIC DNA]</scope>
    <source>
        <strain evidence="6 7">DSM 12537</strain>
    </source>
</reference>
<gene>
    <name evidence="6" type="ORF">L2W38_10670</name>
</gene>
<accession>A0ABS9EQ05</accession>
<dbReference type="RefSeq" id="WP_236099978.1">
    <property type="nucleotide sequence ID" value="NZ_JAKGUD010000013.1"/>
</dbReference>
<dbReference type="InterPro" id="IPR032524">
    <property type="entry name" value="ABC_tran_C"/>
</dbReference>